<evidence type="ECO:0000256" key="4">
    <source>
        <dbReference type="ARBA" id="ARBA00022741"/>
    </source>
</evidence>
<organism evidence="11 12">
    <name type="scientific">Alistipes timonensis JC136</name>
    <dbReference type="NCBI Taxonomy" id="1033731"/>
    <lineage>
        <taxon>Bacteria</taxon>
        <taxon>Pseudomonadati</taxon>
        <taxon>Bacteroidota</taxon>
        <taxon>Bacteroidia</taxon>
        <taxon>Bacteroidales</taxon>
        <taxon>Rikenellaceae</taxon>
        <taxon>Alistipes</taxon>
    </lineage>
</organism>
<proteinExistence type="inferred from homology"/>
<dbReference type="InterPro" id="IPR013750">
    <property type="entry name" value="GHMP_kinase_C_dom"/>
</dbReference>
<keyword evidence="6 7" id="KW-0067">ATP-binding</keyword>
<dbReference type="GO" id="GO:0005737">
    <property type="term" value="C:cytoplasm"/>
    <property type="evidence" value="ECO:0007669"/>
    <property type="project" value="UniProtKB-SubCell"/>
</dbReference>
<dbReference type="InterPro" id="IPR006204">
    <property type="entry name" value="GHMP_kinase_N_dom"/>
</dbReference>
<evidence type="ECO:0000256" key="2">
    <source>
        <dbReference type="ARBA" id="ARBA00022679"/>
    </source>
</evidence>
<dbReference type="HAMAP" id="MF_00384">
    <property type="entry name" value="Homoser_kinase"/>
    <property type="match status" value="1"/>
</dbReference>
<comment type="subcellular location">
    <subcellularLocation>
        <location evidence="7">Cytoplasm</location>
    </subcellularLocation>
</comment>
<dbReference type="Proteomes" id="UP000183253">
    <property type="component" value="Unassembled WGS sequence"/>
</dbReference>
<comment type="pathway">
    <text evidence="7">Amino-acid biosynthesis; L-threonine biosynthesis; L-threonine from L-aspartate: step 4/5.</text>
</comment>
<accession>A0A1H3Z3L0</accession>
<evidence type="ECO:0000256" key="1">
    <source>
        <dbReference type="ARBA" id="ARBA00022605"/>
    </source>
</evidence>
<dbReference type="SUPFAM" id="SSF54211">
    <property type="entry name" value="Ribosomal protein S5 domain 2-like"/>
    <property type="match status" value="1"/>
</dbReference>
<keyword evidence="4 7" id="KW-0547">Nucleotide-binding</keyword>
<keyword evidence="3 7" id="KW-0791">Threonine biosynthesis</keyword>
<dbReference type="EMBL" id="FNRI01000002">
    <property type="protein sequence ID" value="SEA18359.1"/>
    <property type="molecule type" value="Genomic_DNA"/>
</dbReference>
<evidence type="ECO:0000256" key="7">
    <source>
        <dbReference type="HAMAP-Rule" id="MF_00384"/>
    </source>
</evidence>
<dbReference type="OrthoDB" id="9769912at2"/>
<comment type="function">
    <text evidence="7">Catalyzes the ATP-dependent phosphorylation of L-homoserine to L-homoserine phosphate.</text>
</comment>
<dbReference type="EC" id="2.7.1.39" evidence="7 8"/>
<reference evidence="11 12" key="1">
    <citation type="submission" date="2016-10" db="EMBL/GenBank/DDBJ databases">
        <authorList>
            <person name="de Groot N.N."/>
        </authorList>
    </citation>
    <scope>NUCLEOTIDE SEQUENCE [LARGE SCALE GENOMIC DNA]</scope>
    <source>
        <strain evidence="11 12">DSM 25383</strain>
    </source>
</reference>
<dbReference type="Pfam" id="PF08544">
    <property type="entry name" value="GHMP_kinases_C"/>
    <property type="match status" value="1"/>
</dbReference>
<dbReference type="InterPro" id="IPR020568">
    <property type="entry name" value="Ribosomal_Su5_D2-typ_SF"/>
</dbReference>
<dbReference type="PIRSF" id="PIRSF000676">
    <property type="entry name" value="Homoser_kin"/>
    <property type="match status" value="1"/>
</dbReference>
<dbReference type="GO" id="GO:0005524">
    <property type="term" value="F:ATP binding"/>
    <property type="evidence" value="ECO:0007669"/>
    <property type="project" value="UniProtKB-UniRule"/>
</dbReference>
<dbReference type="RefSeq" id="WP_010264193.1">
    <property type="nucleotide sequence ID" value="NZ_CAEG01000012.1"/>
</dbReference>
<keyword evidence="5 7" id="KW-0418">Kinase</keyword>
<dbReference type="PANTHER" id="PTHR20861">
    <property type="entry name" value="HOMOSERINE/4-DIPHOSPHOCYTIDYL-2-C-METHYL-D-ERYTHRITOL KINASE"/>
    <property type="match status" value="1"/>
</dbReference>
<evidence type="ECO:0000259" key="10">
    <source>
        <dbReference type="Pfam" id="PF08544"/>
    </source>
</evidence>
<dbReference type="InterPro" id="IPR014721">
    <property type="entry name" value="Ribsml_uS5_D2-typ_fold_subgr"/>
</dbReference>
<comment type="similarity">
    <text evidence="7">Belongs to the GHMP kinase family. Homoserine kinase subfamily.</text>
</comment>
<keyword evidence="12" id="KW-1185">Reference proteome</keyword>
<keyword evidence="7" id="KW-0963">Cytoplasm</keyword>
<dbReference type="PANTHER" id="PTHR20861:SF1">
    <property type="entry name" value="HOMOSERINE KINASE"/>
    <property type="match status" value="1"/>
</dbReference>
<name>A0A1H3Z3L0_9BACT</name>
<dbReference type="SUPFAM" id="SSF55060">
    <property type="entry name" value="GHMP Kinase, C-terminal domain"/>
    <property type="match status" value="1"/>
</dbReference>
<evidence type="ECO:0000256" key="8">
    <source>
        <dbReference type="NCBIfam" id="TIGR00191"/>
    </source>
</evidence>
<dbReference type="GO" id="GO:0004413">
    <property type="term" value="F:homoserine kinase activity"/>
    <property type="evidence" value="ECO:0007669"/>
    <property type="project" value="UniProtKB-UniRule"/>
</dbReference>
<dbReference type="Pfam" id="PF00288">
    <property type="entry name" value="GHMP_kinases_N"/>
    <property type="match status" value="1"/>
</dbReference>
<dbReference type="NCBIfam" id="TIGR00191">
    <property type="entry name" value="thrB"/>
    <property type="match status" value="1"/>
</dbReference>
<dbReference type="AlphaFoldDB" id="A0A1H3Z3L0"/>
<protein>
    <recommendedName>
        <fullName evidence="7 8">Homoserine kinase</fullName>
        <shortName evidence="7">HK</shortName>
        <shortName evidence="7">HSK</shortName>
        <ecNumber evidence="7 8">2.7.1.39</ecNumber>
    </recommendedName>
</protein>
<dbReference type="Gene3D" id="3.30.70.890">
    <property type="entry name" value="GHMP kinase, C-terminal domain"/>
    <property type="match status" value="1"/>
</dbReference>
<evidence type="ECO:0000313" key="12">
    <source>
        <dbReference type="Proteomes" id="UP000183253"/>
    </source>
</evidence>
<dbReference type="UniPathway" id="UPA00050">
    <property type="reaction ID" value="UER00064"/>
</dbReference>
<dbReference type="STRING" id="1033731.SAMN05444145_10283"/>
<evidence type="ECO:0000259" key="9">
    <source>
        <dbReference type="Pfam" id="PF00288"/>
    </source>
</evidence>
<dbReference type="InterPro" id="IPR000870">
    <property type="entry name" value="Homoserine_kinase"/>
</dbReference>
<evidence type="ECO:0000256" key="6">
    <source>
        <dbReference type="ARBA" id="ARBA00022840"/>
    </source>
</evidence>
<dbReference type="GO" id="GO:0009088">
    <property type="term" value="P:threonine biosynthetic process"/>
    <property type="evidence" value="ECO:0007669"/>
    <property type="project" value="UniProtKB-UniRule"/>
</dbReference>
<evidence type="ECO:0000256" key="3">
    <source>
        <dbReference type="ARBA" id="ARBA00022697"/>
    </source>
</evidence>
<comment type="catalytic activity">
    <reaction evidence="7">
        <text>L-homoserine + ATP = O-phospho-L-homoserine + ADP + H(+)</text>
        <dbReference type="Rhea" id="RHEA:13985"/>
        <dbReference type="ChEBI" id="CHEBI:15378"/>
        <dbReference type="ChEBI" id="CHEBI:30616"/>
        <dbReference type="ChEBI" id="CHEBI:57476"/>
        <dbReference type="ChEBI" id="CHEBI:57590"/>
        <dbReference type="ChEBI" id="CHEBI:456216"/>
        <dbReference type="EC" id="2.7.1.39"/>
    </reaction>
</comment>
<dbReference type="NCBIfam" id="NF002288">
    <property type="entry name" value="PRK01212.1-4"/>
    <property type="match status" value="1"/>
</dbReference>
<sequence>MKKYIRVFAPGTVANLGCGFDVMGLTLDGVGDLLEIGAEEGAEGLEIRNLSGMNLPENVEDNVITPALRAMLAAYGRPVRIEITMLKKIAPGSGIGSSAASSAAAVYGLNELLDRPFSGKELVEFAMMGEALIGGTPHADNVGPAVLGGVVLIRGYEPFDIVRLPVPDNFFYAVAHPAIVVSTKDAREVLPREIPLSKAITQWGNVGGLVAGFALRDVALIGRSMHDAVVEPYRKGFIPGYDELKELVLAEGALAMNIAGSGPSVFALASDYEVAQRIAAQMKRHFQERQIGCHTYAGRVSNAGARVVGQ</sequence>
<keyword evidence="2 7" id="KW-0808">Transferase</keyword>
<dbReference type="InterPro" id="IPR036554">
    <property type="entry name" value="GHMP_kinase_C_sf"/>
</dbReference>
<comment type="caution">
    <text evidence="7">Lacks conserved residue(s) required for the propagation of feature annotation.</text>
</comment>
<feature type="domain" description="GHMP kinase C-terminal" evidence="10">
    <location>
        <begin position="211"/>
        <end position="286"/>
    </location>
</feature>
<feature type="domain" description="GHMP kinase N-terminal" evidence="9">
    <location>
        <begin position="62"/>
        <end position="149"/>
    </location>
</feature>
<dbReference type="PRINTS" id="PR00958">
    <property type="entry name" value="HOMSERKINASE"/>
</dbReference>
<keyword evidence="1 7" id="KW-0028">Amino-acid biosynthesis</keyword>
<gene>
    <name evidence="7" type="primary">thrB</name>
    <name evidence="11" type="ORF">SAMN05444145_10283</name>
</gene>
<dbReference type="Gene3D" id="3.30.230.10">
    <property type="match status" value="1"/>
</dbReference>
<evidence type="ECO:0000256" key="5">
    <source>
        <dbReference type="ARBA" id="ARBA00022777"/>
    </source>
</evidence>
<evidence type="ECO:0000313" key="11">
    <source>
        <dbReference type="EMBL" id="SEA18359.1"/>
    </source>
</evidence>